<proteinExistence type="predicted"/>
<dbReference type="Gene3D" id="1.20.1250.20">
    <property type="entry name" value="MFS general substrate transporter like domains"/>
    <property type="match status" value="1"/>
</dbReference>
<dbReference type="PROSITE" id="PS00216">
    <property type="entry name" value="SUGAR_TRANSPORT_1"/>
    <property type="match status" value="1"/>
</dbReference>
<protein>
    <submittedName>
        <fullName evidence="5">Organic cation transporter</fullName>
    </submittedName>
</protein>
<keyword evidence="2" id="KW-0812">Transmembrane</keyword>
<evidence type="ECO:0000256" key="1">
    <source>
        <dbReference type="ARBA" id="ARBA00004141"/>
    </source>
</evidence>
<name>A0A6S7HF18_PARCT</name>
<comment type="caution">
    <text evidence="5">The sequence shown here is derived from an EMBL/GenBank/DDBJ whole genome shotgun (WGS) entry which is preliminary data.</text>
</comment>
<dbReference type="Proteomes" id="UP001152795">
    <property type="component" value="Unassembled WGS sequence"/>
</dbReference>
<dbReference type="AlphaFoldDB" id="A0A6S7HF18"/>
<sequence>MGVIFWFSFIFALCIIPLYAHLIRDWRKLTILTSCLGFPAFIVWWIFPESVRYYLITGKQKKARKVLERVARYNRKPMIEDKLEQVAAEEKSSLKDLFATPTIRKYTLLSCFIWCVESVVYYGVSFSSVLLGGNIYLSFFIINSMEFPATILTIWTIDRFGRKWTTLGGMIVACAASILGVVFRMHQDYVYDGYWVMTVIMAMLSKGCINLSFNGVWVWSNELFPTVVRNTGMGTTNGLARIGSFMSGYIIWLVSVILTVSIPVFYWRVPVAH</sequence>
<evidence type="ECO:0000313" key="5">
    <source>
        <dbReference type="EMBL" id="CAB3994291.1"/>
    </source>
</evidence>
<reference evidence="5" key="1">
    <citation type="submission" date="2020-04" db="EMBL/GenBank/DDBJ databases">
        <authorList>
            <person name="Alioto T."/>
            <person name="Alioto T."/>
            <person name="Gomez Garrido J."/>
        </authorList>
    </citation>
    <scope>NUCLEOTIDE SEQUENCE</scope>
    <source>
        <strain evidence="5">A484AB</strain>
    </source>
</reference>
<evidence type="ECO:0000256" key="3">
    <source>
        <dbReference type="ARBA" id="ARBA00022989"/>
    </source>
</evidence>
<dbReference type="PANTHER" id="PTHR24064">
    <property type="entry name" value="SOLUTE CARRIER FAMILY 22 MEMBER"/>
    <property type="match status" value="1"/>
</dbReference>
<dbReference type="InterPro" id="IPR005828">
    <property type="entry name" value="MFS_sugar_transport-like"/>
</dbReference>
<dbReference type="GO" id="GO:0016020">
    <property type="term" value="C:membrane"/>
    <property type="evidence" value="ECO:0007669"/>
    <property type="project" value="UniProtKB-SubCell"/>
</dbReference>
<evidence type="ECO:0000313" key="6">
    <source>
        <dbReference type="Proteomes" id="UP001152795"/>
    </source>
</evidence>
<dbReference type="InterPro" id="IPR036259">
    <property type="entry name" value="MFS_trans_sf"/>
</dbReference>
<keyword evidence="4" id="KW-0472">Membrane</keyword>
<keyword evidence="6" id="KW-1185">Reference proteome</keyword>
<gene>
    <name evidence="5" type="ORF">PACLA_8A086062</name>
</gene>
<evidence type="ECO:0000256" key="2">
    <source>
        <dbReference type="ARBA" id="ARBA00022692"/>
    </source>
</evidence>
<dbReference type="GO" id="GO:0022857">
    <property type="term" value="F:transmembrane transporter activity"/>
    <property type="evidence" value="ECO:0007669"/>
    <property type="project" value="InterPro"/>
</dbReference>
<dbReference type="EMBL" id="CACRXK020002432">
    <property type="protein sequence ID" value="CAB3994291.1"/>
    <property type="molecule type" value="Genomic_DNA"/>
</dbReference>
<keyword evidence="3" id="KW-1133">Transmembrane helix</keyword>
<accession>A0A6S7HF18</accession>
<dbReference type="Pfam" id="PF00083">
    <property type="entry name" value="Sugar_tr"/>
    <property type="match status" value="1"/>
</dbReference>
<evidence type="ECO:0000256" key="4">
    <source>
        <dbReference type="ARBA" id="ARBA00023136"/>
    </source>
</evidence>
<comment type="subcellular location">
    <subcellularLocation>
        <location evidence="1">Membrane</location>
        <topology evidence="1">Multi-pass membrane protein</topology>
    </subcellularLocation>
</comment>
<dbReference type="SUPFAM" id="SSF103473">
    <property type="entry name" value="MFS general substrate transporter"/>
    <property type="match status" value="1"/>
</dbReference>
<organism evidence="5 6">
    <name type="scientific">Paramuricea clavata</name>
    <name type="common">Red gorgonian</name>
    <name type="synonym">Violescent sea-whip</name>
    <dbReference type="NCBI Taxonomy" id="317549"/>
    <lineage>
        <taxon>Eukaryota</taxon>
        <taxon>Metazoa</taxon>
        <taxon>Cnidaria</taxon>
        <taxon>Anthozoa</taxon>
        <taxon>Octocorallia</taxon>
        <taxon>Malacalcyonacea</taxon>
        <taxon>Plexauridae</taxon>
        <taxon>Paramuricea</taxon>
    </lineage>
</organism>
<dbReference type="InterPro" id="IPR005829">
    <property type="entry name" value="Sugar_transporter_CS"/>
</dbReference>
<dbReference type="OrthoDB" id="5141738at2759"/>